<reference evidence="1" key="1">
    <citation type="submission" date="2017-05" db="UniProtKB">
        <authorList>
            <consortium name="EnsemblMetazoa"/>
        </authorList>
    </citation>
    <scope>IDENTIFICATION</scope>
</reference>
<sequence length="86" mass="9439">DMNWGTLVGVSIFSKQLCDVVFDKDLSQLVQSPTHIKGGILDVLTNCKSIVSIMTVASHSPVGCDDFAVILRLCGAPYKFLKHFRL</sequence>
<protein>
    <submittedName>
        <fullName evidence="1">Uncharacterized protein</fullName>
    </submittedName>
</protein>
<dbReference type="EnsemblMetazoa" id="Aqu2.1.31133_001">
    <property type="protein sequence ID" value="Aqu2.1.31133_001"/>
    <property type="gene ID" value="Aqu2.1.31133"/>
</dbReference>
<name>A0A1X7UTN7_AMPQE</name>
<dbReference type="AlphaFoldDB" id="A0A1X7UTN7"/>
<accession>A0A1X7UTN7</accession>
<evidence type="ECO:0000313" key="1">
    <source>
        <dbReference type="EnsemblMetazoa" id="Aqu2.1.31133_001"/>
    </source>
</evidence>
<organism evidence="1">
    <name type="scientific">Amphimedon queenslandica</name>
    <name type="common">Sponge</name>
    <dbReference type="NCBI Taxonomy" id="400682"/>
    <lineage>
        <taxon>Eukaryota</taxon>
        <taxon>Metazoa</taxon>
        <taxon>Porifera</taxon>
        <taxon>Demospongiae</taxon>
        <taxon>Heteroscleromorpha</taxon>
        <taxon>Haplosclerida</taxon>
        <taxon>Niphatidae</taxon>
        <taxon>Amphimedon</taxon>
    </lineage>
</organism>
<proteinExistence type="predicted"/>
<dbReference type="InParanoid" id="A0A1X7UTN7"/>